<gene>
    <name evidence="5" type="ORF">OSB1V03_LOCUS22001</name>
</gene>
<dbReference type="Pfam" id="PF01363">
    <property type="entry name" value="FYVE"/>
    <property type="match status" value="1"/>
</dbReference>
<dbReference type="SMART" id="SM00064">
    <property type="entry name" value="FYVE"/>
    <property type="match status" value="1"/>
</dbReference>
<dbReference type="GO" id="GO:0032266">
    <property type="term" value="F:phosphatidylinositol-3-phosphate binding"/>
    <property type="evidence" value="ECO:0007669"/>
    <property type="project" value="InterPro"/>
</dbReference>
<dbReference type="InterPro" id="IPR013083">
    <property type="entry name" value="Znf_RING/FYVE/PHD"/>
</dbReference>
<evidence type="ECO:0000313" key="5">
    <source>
        <dbReference type="EMBL" id="CAD7648585.1"/>
    </source>
</evidence>
<dbReference type="EMBL" id="CAJPIZ010043963">
    <property type="protein sequence ID" value="CAG2122055.1"/>
    <property type="molecule type" value="Genomic_DNA"/>
</dbReference>
<dbReference type="PANTHER" id="PTHR46591:SF1">
    <property type="entry name" value="ZINC FINGER FYVE DOMAIN-CONTAINING PROTEIN 26"/>
    <property type="match status" value="1"/>
</dbReference>
<dbReference type="SUPFAM" id="SSF57903">
    <property type="entry name" value="FYVE/PHD zinc finger"/>
    <property type="match status" value="1"/>
</dbReference>
<dbReference type="InterPro" id="IPR000306">
    <property type="entry name" value="Znf_FYVE"/>
</dbReference>
<dbReference type="GO" id="GO:0005813">
    <property type="term" value="C:centrosome"/>
    <property type="evidence" value="ECO:0007669"/>
    <property type="project" value="TreeGrafter"/>
</dbReference>
<accession>A0A7R9LXN8</accession>
<keyword evidence="3" id="KW-0862">Zinc</keyword>
<dbReference type="Proteomes" id="UP000759131">
    <property type="component" value="Unassembled WGS sequence"/>
</dbReference>
<organism evidence="5">
    <name type="scientific">Medioppia subpectinata</name>
    <dbReference type="NCBI Taxonomy" id="1979941"/>
    <lineage>
        <taxon>Eukaryota</taxon>
        <taxon>Metazoa</taxon>
        <taxon>Ecdysozoa</taxon>
        <taxon>Arthropoda</taxon>
        <taxon>Chelicerata</taxon>
        <taxon>Arachnida</taxon>
        <taxon>Acari</taxon>
        <taxon>Acariformes</taxon>
        <taxon>Sarcoptiformes</taxon>
        <taxon>Oribatida</taxon>
        <taxon>Brachypylina</taxon>
        <taxon>Oppioidea</taxon>
        <taxon>Oppiidae</taxon>
        <taxon>Medioppia</taxon>
    </lineage>
</organism>
<dbReference type="GO" id="GO:0030496">
    <property type="term" value="C:midbody"/>
    <property type="evidence" value="ECO:0007669"/>
    <property type="project" value="TreeGrafter"/>
</dbReference>
<keyword evidence="1" id="KW-0479">Metal-binding</keyword>
<dbReference type="AlphaFoldDB" id="A0A7R9LXN8"/>
<keyword evidence="6" id="KW-1185">Reference proteome</keyword>
<dbReference type="InterPro" id="IPR011011">
    <property type="entry name" value="Znf_FYVE_PHD"/>
</dbReference>
<evidence type="ECO:0000256" key="2">
    <source>
        <dbReference type="ARBA" id="ARBA00022771"/>
    </source>
</evidence>
<reference evidence="5" key="1">
    <citation type="submission" date="2020-11" db="EMBL/GenBank/DDBJ databases">
        <authorList>
            <person name="Tran Van P."/>
        </authorList>
    </citation>
    <scope>NUCLEOTIDE SEQUENCE</scope>
</reference>
<proteinExistence type="predicted"/>
<dbReference type="EMBL" id="OC898538">
    <property type="protein sequence ID" value="CAD7648585.1"/>
    <property type="molecule type" value="Genomic_DNA"/>
</dbReference>
<evidence type="ECO:0000313" key="6">
    <source>
        <dbReference type="Proteomes" id="UP000759131"/>
    </source>
</evidence>
<evidence type="ECO:0000259" key="4">
    <source>
        <dbReference type="SMART" id="SM00064"/>
    </source>
</evidence>
<dbReference type="GO" id="GO:0000281">
    <property type="term" value="P:mitotic cytokinesis"/>
    <property type="evidence" value="ECO:0007669"/>
    <property type="project" value="InterPro"/>
</dbReference>
<dbReference type="GO" id="GO:0032465">
    <property type="term" value="P:regulation of cytokinesis"/>
    <property type="evidence" value="ECO:0007669"/>
    <property type="project" value="TreeGrafter"/>
</dbReference>
<feature type="domain" description="FYVE zinc finger" evidence="4">
    <location>
        <begin position="104"/>
        <end position="145"/>
    </location>
</feature>
<evidence type="ECO:0000256" key="3">
    <source>
        <dbReference type="ARBA" id="ARBA00022833"/>
    </source>
</evidence>
<dbReference type="GO" id="GO:0008270">
    <property type="term" value="F:zinc ion binding"/>
    <property type="evidence" value="ECO:0007669"/>
    <property type="project" value="UniProtKB-KW"/>
</dbReference>
<keyword evidence="2" id="KW-0863">Zinc-finger</keyword>
<evidence type="ECO:0000256" key="1">
    <source>
        <dbReference type="ARBA" id="ARBA00022723"/>
    </source>
</evidence>
<dbReference type="GO" id="GO:0000724">
    <property type="term" value="P:double-strand break repair via homologous recombination"/>
    <property type="evidence" value="ECO:0007669"/>
    <property type="project" value="InterPro"/>
</dbReference>
<sequence length="209" mass="23739">MTGIELLKGLDTKFHNNYVNIMTKPLLIVEQMLMNLECEALEEATKILNFDHLLEVYAQKAVEIQIYDLPSTCGSVVSDATLISSTFLDNKSTPKVFLMPESVPTKEQWIPDSNLNRRHHCRRCGRVVCGNCSQNSLMISEIKSNSMVRSRRDSISSDVSSLNKREIWVLSSDDLHNDSIRMEFYYDSSPSVTLCLALLKLHSDKSRCC</sequence>
<dbReference type="OrthoDB" id="6514509at2759"/>
<name>A0A7R9LXN8_9ACAR</name>
<dbReference type="Gene3D" id="3.30.40.10">
    <property type="entry name" value="Zinc/RING finger domain, C3HC4 (zinc finger)"/>
    <property type="match status" value="1"/>
</dbReference>
<dbReference type="InterPro" id="IPR028730">
    <property type="entry name" value="ZFYVE26"/>
</dbReference>
<feature type="non-terminal residue" evidence="5">
    <location>
        <position position="209"/>
    </location>
</feature>
<dbReference type="GO" id="GO:0005765">
    <property type="term" value="C:lysosomal membrane"/>
    <property type="evidence" value="ECO:0007669"/>
    <property type="project" value="TreeGrafter"/>
</dbReference>
<dbReference type="PANTHER" id="PTHR46591">
    <property type="entry name" value="ZINC FINGER FYVE DOMAIN-CONTAINING PROTEIN 26"/>
    <property type="match status" value="1"/>
</dbReference>
<protein>
    <recommendedName>
        <fullName evidence="4">FYVE zinc finger domain-containing protein</fullName>
    </recommendedName>
</protein>